<dbReference type="Pfam" id="PF02803">
    <property type="entry name" value="Thiolase_C"/>
    <property type="match status" value="1"/>
</dbReference>
<dbReference type="InterPro" id="IPR020613">
    <property type="entry name" value="Thiolase_CS"/>
</dbReference>
<evidence type="ECO:0000256" key="2">
    <source>
        <dbReference type="ARBA" id="ARBA00022679"/>
    </source>
</evidence>
<dbReference type="EMBL" id="PTRA01000001">
    <property type="protein sequence ID" value="PQA58924.1"/>
    <property type="molecule type" value="Genomic_DNA"/>
</dbReference>
<dbReference type="PIRSF" id="PIRSF000429">
    <property type="entry name" value="Ac-CoA_Ac_transf"/>
    <property type="match status" value="1"/>
</dbReference>
<evidence type="ECO:0000259" key="5">
    <source>
        <dbReference type="Pfam" id="PF00108"/>
    </source>
</evidence>
<reference evidence="8" key="1">
    <citation type="submission" date="2018-02" db="EMBL/GenBank/DDBJ databases">
        <title>Genome sequencing of Solimonas sp. HR-BB.</title>
        <authorList>
            <person name="Lee Y."/>
            <person name="Jeon C.O."/>
        </authorList>
    </citation>
    <scope>NUCLEOTIDE SEQUENCE [LARGE SCALE GENOMIC DNA]</scope>
    <source>
        <strain evidence="8">HR-U</strain>
    </source>
</reference>
<evidence type="ECO:0000259" key="6">
    <source>
        <dbReference type="Pfam" id="PF02803"/>
    </source>
</evidence>
<organism evidence="7 8">
    <name type="scientific">Siphonobacter curvatus</name>
    <dbReference type="NCBI Taxonomy" id="2094562"/>
    <lineage>
        <taxon>Bacteria</taxon>
        <taxon>Pseudomonadati</taxon>
        <taxon>Bacteroidota</taxon>
        <taxon>Cytophagia</taxon>
        <taxon>Cytophagales</taxon>
        <taxon>Cytophagaceae</taxon>
        <taxon>Siphonobacter</taxon>
    </lineage>
</organism>
<sequence>MLQAYIVDGLRLPTGKAQGYYKNVLPEQLMAEVLRDFRRRYSDLVFDELIVGNALGTGGNMARYALLEAGFSPAIPATTLDLQCGAGLRALVAAEAQLKSGMAQSILAGGMESNSLAPRRQYQPRDPRYIDAETFYTQATFAPASYGEASLRQAAQTVAETYELSKEELMRWTVRSHQKAEQAIEILREIRVPYGAIMEDQPLRKSFSYDSLVRTQSSQLIDHTNTAHLHDGAAGILLVNDTLRAEYEPRFRLVASAMAGGLPTLAPAGVIWATEKLLRQTSLSIQDIDLFEINESFAVKPLAFLKHWRISEEKVNIFGGNLAYGHPFGASGVINTIHLMRALAHTGQRLGLVTVGVAGGLGIALLIEHLNS</sequence>
<keyword evidence="2 4" id="KW-0808">Transferase</keyword>
<dbReference type="OrthoDB" id="56116at2"/>
<dbReference type="PANTHER" id="PTHR18919">
    <property type="entry name" value="ACETYL-COA C-ACYLTRANSFERASE"/>
    <property type="match status" value="1"/>
</dbReference>
<evidence type="ECO:0000256" key="1">
    <source>
        <dbReference type="ARBA" id="ARBA00010982"/>
    </source>
</evidence>
<dbReference type="NCBIfam" id="TIGR01930">
    <property type="entry name" value="AcCoA-C-Actrans"/>
    <property type="match status" value="1"/>
</dbReference>
<dbReference type="Pfam" id="PF00108">
    <property type="entry name" value="Thiolase_N"/>
    <property type="match status" value="1"/>
</dbReference>
<dbReference type="InterPro" id="IPR016039">
    <property type="entry name" value="Thiolase-like"/>
</dbReference>
<dbReference type="CDD" id="cd00751">
    <property type="entry name" value="thiolase"/>
    <property type="match status" value="1"/>
</dbReference>
<keyword evidence="3 4" id="KW-0012">Acyltransferase</keyword>
<dbReference type="InterPro" id="IPR020617">
    <property type="entry name" value="Thiolase_C"/>
</dbReference>
<gene>
    <name evidence="7" type="ORF">C5O19_04500</name>
</gene>
<evidence type="ECO:0000256" key="4">
    <source>
        <dbReference type="RuleBase" id="RU003557"/>
    </source>
</evidence>
<comment type="caution">
    <text evidence="7">The sequence shown here is derived from an EMBL/GenBank/DDBJ whole genome shotgun (WGS) entry which is preliminary data.</text>
</comment>
<dbReference type="GO" id="GO:0003988">
    <property type="term" value="F:acetyl-CoA C-acyltransferase activity"/>
    <property type="evidence" value="ECO:0007669"/>
    <property type="project" value="UniProtKB-ARBA"/>
</dbReference>
<proteinExistence type="inferred from homology"/>
<accession>A0A2S7IMH0</accession>
<name>A0A2S7IMH0_9BACT</name>
<dbReference type="AlphaFoldDB" id="A0A2S7IMH0"/>
<comment type="similarity">
    <text evidence="1 4">Belongs to the thiolase-like superfamily. Thiolase family.</text>
</comment>
<dbReference type="Proteomes" id="UP000239590">
    <property type="component" value="Unassembled WGS sequence"/>
</dbReference>
<dbReference type="InterPro" id="IPR020616">
    <property type="entry name" value="Thiolase_N"/>
</dbReference>
<dbReference type="Gene3D" id="3.40.47.10">
    <property type="match status" value="2"/>
</dbReference>
<evidence type="ECO:0000313" key="8">
    <source>
        <dbReference type="Proteomes" id="UP000239590"/>
    </source>
</evidence>
<dbReference type="SUPFAM" id="SSF53901">
    <property type="entry name" value="Thiolase-like"/>
    <property type="match status" value="1"/>
</dbReference>
<dbReference type="RefSeq" id="WP_104710091.1">
    <property type="nucleotide sequence ID" value="NZ_PTRA01000001.1"/>
</dbReference>
<dbReference type="InterPro" id="IPR002155">
    <property type="entry name" value="Thiolase"/>
</dbReference>
<feature type="domain" description="Thiolase C-terminal" evidence="6">
    <location>
        <begin position="251"/>
        <end position="368"/>
    </location>
</feature>
<evidence type="ECO:0000313" key="7">
    <source>
        <dbReference type="EMBL" id="PQA58924.1"/>
    </source>
</evidence>
<keyword evidence="8" id="KW-1185">Reference proteome</keyword>
<dbReference type="PANTHER" id="PTHR18919:SF107">
    <property type="entry name" value="ACETYL-COA ACETYLTRANSFERASE, CYTOSOLIC"/>
    <property type="match status" value="1"/>
</dbReference>
<evidence type="ECO:0000256" key="3">
    <source>
        <dbReference type="ARBA" id="ARBA00023315"/>
    </source>
</evidence>
<feature type="domain" description="Thiolase N-terminal" evidence="5">
    <location>
        <begin position="5"/>
        <end position="240"/>
    </location>
</feature>
<protein>
    <submittedName>
        <fullName evidence="7">Acetyl-CoA C-acyltransferase</fullName>
    </submittedName>
</protein>
<dbReference type="PROSITE" id="PS00737">
    <property type="entry name" value="THIOLASE_2"/>
    <property type="match status" value="1"/>
</dbReference>